<feature type="region of interest" description="Disordered" evidence="1">
    <location>
        <begin position="1"/>
        <end position="50"/>
    </location>
</feature>
<organism evidence="2 3">
    <name type="scientific">Cystobacter fuscus</name>
    <dbReference type="NCBI Taxonomy" id="43"/>
    <lineage>
        <taxon>Bacteria</taxon>
        <taxon>Pseudomonadati</taxon>
        <taxon>Myxococcota</taxon>
        <taxon>Myxococcia</taxon>
        <taxon>Myxococcales</taxon>
        <taxon>Cystobacterineae</taxon>
        <taxon>Archangiaceae</taxon>
        <taxon>Cystobacter</taxon>
    </lineage>
</organism>
<protein>
    <submittedName>
        <fullName evidence="2">Uncharacterized protein</fullName>
    </submittedName>
</protein>
<dbReference type="RefSeq" id="WP_095985014.1">
    <property type="nucleotide sequence ID" value="NZ_CP022098.1"/>
</dbReference>
<reference evidence="2 3" key="1">
    <citation type="submission" date="2017-06" db="EMBL/GenBank/DDBJ databases">
        <title>Sequencing and comparative analysis of myxobacterial genomes.</title>
        <authorList>
            <person name="Rupp O."/>
            <person name="Goesmann A."/>
            <person name="Sogaard-Andersen L."/>
        </authorList>
    </citation>
    <scope>NUCLEOTIDE SEQUENCE [LARGE SCALE GENOMIC DNA]</scope>
    <source>
        <strain evidence="2 3">DSM 52655</strain>
    </source>
</reference>
<proteinExistence type="predicted"/>
<evidence type="ECO:0000313" key="2">
    <source>
        <dbReference type="EMBL" id="ATB36567.1"/>
    </source>
</evidence>
<name>A0A250IZD4_9BACT</name>
<feature type="compositionally biased region" description="Low complexity" evidence="1">
    <location>
        <begin position="1"/>
        <end position="30"/>
    </location>
</feature>
<dbReference type="AlphaFoldDB" id="A0A250IZD4"/>
<sequence length="83" mass="8615">MSTSSSASSKSSSASRSNPAATASRSATTRPTDKKSCHLAEPTQTQKLRGDLDTFAKQHPSSYSTQVQTVNKAMSALGIGISP</sequence>
<evidence type="ECO:0000313" key="3">
    <source>
        <dbReference type="Proteomes" id="UP000217257"/>
    </source>
</evidence>
<dbReference type="Proteomes" id="UP000217257">
    <property type="component" value="Chromosome"/>
</dbReference>
<gene>
    <name evidence="2" type="ORF">CYFUS_001982</name>
</gene>
<accession>A0A250IZD4</accession>
<evidence type="ECO:0000256" key="1">
    <source>
        <dbReference type="SAM" id="MobiDB-lite"/>
    </source>
</evidence>
<dbReference type="EMBL" id="CP022098">
    <property type="protein sequence ID" value="ATB36567.1"/>
    <property type="molecule type" value="Genomic_DNA"/>
</dbReference>
<dbReference type="KEGG" id="cfus:CYFUS_001982"/>